<evidence type="ECO:0000256" key="1">
    <source>
        <dbReference type="SAM" id="SignalP"/>
    </source>
</evidence>
<keyword evidence="1" id="KW-0732">Signal</keyword>
<reference evidence="2 3" key="1">
    <citation type="submission" date="2024-07" db="EMBL/GenBank/DDBJ databases">
        <title>Uliginosibacterium flavum JJ3220;KACC:17644.</title>
        <authorList>
            <person name="Kim M.K."/>
        </authorList>
    </citation>
    <scope>NUCLEOTIDE SEQUENCE [LARGE SCALE GENOMIC DNA]</scope>
    <source>
        <strain evidence="2 3">KACC:17644</strain>
    </source>
</reference>
<accession>A0ABV2TI74</accession>
<name>A0ABV2TI74_9RHOO</name>
<keyword evidence="3" id="KW-1185">Reference proteome</keyword>
<feature type="signal peptide" evidence="1">
    <location>
        <begin position="1"/>
        <end position="25"/>
    </location>
</feature>
<evidence type="ECO:0000313" key="3">
    <source>
        <dbReference type="Proteomes" id="UP001549691"/>
    </source>
</evidence>
<dbReference type="Proteomes" id="UP001549691">
    <property type="component" value="Unassembled WGS sequence"/>
</dbReference>
<dbReference type="EMBL" id="JBEWZI010000002">
    <property type="protein sequence ID" value="MET7012913.1"/>
    <property type="molecule type" value="Genomic_DNA"/>
</dbReference>
<comment type="caution">
    <text evidence="2">The sequence shown here is derived from an EMBL/GenBank/DDBJ whole genome shotgun (WGS) entry which is preliminary data.</text>
</comment>
<sequence length="183" mass="19910">MFAYSKLVCRLVFLGLVGLLMSACATTIDSAPLVRLDRTVRWVVLPFSNGTETPLAGQRAEAVALGLVQTLGVNDIQRYPQNMQEEKLFEFGQGQGYTQEQALMWARAQQARFALAGSVQEWRYKVGVDGEPVVGVSLRIVDLADGRVIWSAVGAKSGGSRESLAAAGQKLMKSMLEPVFSKN</sequence>
<proteinExistence type="predicted"/>
<evidence type="ECO:0000313" key="2">
    <source>
        <dbReference type="EMBL" id="MET7012913.1"/>
    </source>
</evidence>
<dbReference type="PROSITE" id="PS51257">
    <property type="entry name" value="PROKAR_LIPOPROTEIN"/>
    <property type="match status" value="1"/>
</dbReference>
<organism evidence="2 3">
    <name type="scientific">Uliginosibacterium flavum</name>
    <dbReference type="NCBI Taxonomy" id="1396831"/>
    <lineage>
        <taxon>Bacteria</taxon>
        <taxon>Pseudomonadati</taxon>
        <taxon>Pseudomonadota</taxon>
        <taxon>Betaproteobacteria</taxon>
        <taxon>Rhodocyclales</taxon>
        <taxon>Zoogloeaceae</taxon>
        <taxon>Uliginosibacterium</taxon>
    </lineage>
</organism>
<dbReference type="Gene3D" id="3.40.50.10610">
    <property type="entry name" value="ABC-type transport auxiliary lipoprotein component"/>
    <property type="match status" value="1"/>
</dbReference>
<protein>
    <submittedName>
        <fullName evidence="2">DUF4136 domain-containing protein</fullName>
    </submittedName>
</protein>
<gene>
    <name evidence="2" type="ORF">ABXR19_01845</name>
</gene>
<feature type="chain" id="PRO_5047340319" evidence="1">
    <location>
        <begin position="26"/>
        <end position="183"/>
    </location>
</feature>
<dbReference type="RefSeq" id="WP_354599378.1">
    <property type="nucleotide sequence ID" value="NZ_JBEWZI010000002.1"/>
</dbReference>